<evidence type="ECO:0000313" key="3">
    <source>
        <dbReference type="EMBL" id="KEO90483.1"/>
    </source>
</evidence>
<dbReference type="NCBIfam" id="TIGR01845">
    <property type="entry name" value="outer_NodT"/>
    <property type="match status" value="1"/>
</dbReference>
<organism evidence="3 4">
    <name type="scientific">Erythrobacter longus</name>
    <dbReference type="NCBI Taxonomy" id="1044"/>
    <lineage>
        <taxon>Bacteria</taxon>
        <taxon>Pseudomonadati</taxon>
        <taxon>Pseudomonadota</taxon>
        <taxon>Alphaproteobacteria</taxon>
        <taxon>Sphingomonadales</taxon>
        <taxon>Erythrobacteraceae</taxon>
        <taxon>Erythrobacter/Porphyrobacter group</taxon>
        <taxon>Erythrobacter</taxon>
    </lineage>
</organism>
<dbReference type="Gene3D" id="2.20.200.10">
    <property type="entry name" value="Outer membrane efflux proteins (OEP)"/>
    <property type="match status" value="1"/>
</dbReference>
<evidence type="ECO:0000256" key="1">
    <source>
        <dbReference type="ARBA" id="ARBA00007613"/>
    </source>
</evidence>
<keyword evidence="2" id="KW-0812">Transmembrane</keyword>
<dbReference type="GO" id="GO:0015562">
    <property type="term" value="F:efflux transmembrane transporter activity"/>
    <property type="evidence" value="ECO:0007669"/>
    <property type="project" value="InterPro"/>
</dbReference>
<dbReference type="AlphaFoldDB" id="A0A074MF47"/>
<dbReference type="EMBL" id="JMIW01000003">
    <property type="protein sequence ID" value="KEO90483.1"/>
    <property type="molecule type" value="Genomic_DNA"/>
</dbReference>
<dbReference type="Gene3D" id="1.20.1600.10">
    <property type="entry name" value="Outer membrane efflux proteins (OEP)"/>
    <property type="match status" value="1"/>
</dbReference>
<keyword evidence="2" id="KW-1134">Transmembrane beta strand</keyword>
<keyword evidence="4" id="KW-1185">Reference proteome</keyword>
<keyword evidence="2" id="KW-0472">Membrane</keyword>
<gene>
    <name evidence="3" type="ORF">EH31_10370</name>
</gene>
<dbReference type="eggNOG" id="COG1538">
    <property type="taxonomic scope" value="Bacteria"/>
</dbReference>
<dbReference type="InterPro" id="IPR010131">
    <property type="entry name" value="MdtP/NodT-like"/>
</dbReference>
<accession>A0A074MF47</accession>
<dbReference type="GO" id="GO:0005886">
    <property type="term" value="C:plasma membrane"/>
    <property type="evidence" value="ECO:0007669"/>
    <property type="project" value="UniProtKB-SubCell"/>
</dbReference>
<comment type="subcellular location">
    <subcellularLocation>
        <location evidence="2">Cell membrane</location>
        <topology evidence="2">Lipid-anchor</topology>
    </subcellularLocation>
</comment>
<dbReference type="SUPFAM" id="SSF56954">
    <property type="entry name" value="Outer membrane efflux proteins (OEP)"/>
    <property type="match status" value="1"/>
</dbReference>
<dbReference type="PANTHER" id="PTHR30203:SF33">
    <property type="entry name" value="BLR4455 PROTEIN"/>
    <property type="match status" value="1"/>
</dbReference>
<dbReference type="PROSITE" id="PS51257">
    <property type="entry name" value="PROKAR_LIPOPROTEIN"/>
    <property type="match status" value="1"/>
</dbReference>
<dbReference type="InterPro" id="IPR003423">
    <property type="entry name" value="OMP_efflux"/>
</dbReference>
<dbReference type="Pfam" id="PF02321">
    <property type="entry name" value="OEP"/>
    <property type="match status" value="2"/>
</dbReference>
<keyword evidence="2" id="KW-0449">Lipoprotein</keyword>
<reference evidence="3 4" key="1">
    <citation type="submission" date="2014-04" db="EMBL/GenBank/DDBJ databases">
        <title>A comprehensive comparison of genomes of Erythrobacter spp. strains.</title>
        <authorList>
            <person name="Zheng Q."/>
        </authorList>
    </citation>
    <scope>NUCLEOTIDE SEQUENCE [LARGE SCALE GENOMIC DNA]</scope>
    <source>
        <strain evidence="3 4">DSM 6997</strain>
    </source>
</reference>
<dbReference type="STRING" id="1044.EH31_10370"/>
<comment type="caution">
    <text evidence="3">The sequence shown here is derived from an EMBL/GenBank/DDBJ whole genome shotgun (WGS) entry which is preliminary data.</text>
</comment>
<proteinExistence type="inferred from homology"/>
<dbReference type="OrthoDB" id="9783100at2"/>
<sequence>MSKQLARLATIALAGTLISACTSVRPVNDARSAELTAGSVPPKPDQWTSVRARVGEVQVGWIAAFNDPVLIKLVEEAQVNNRNLQAAAANVRRAKAVVRQAGAPLLPFVDGSAGASRQETLDGATGLNAAQAQQRALQGIGNFTNYNAGLQVSYEVDLWNRIEAGQAATIASAQAAEADYRFAQYSIAASVAQTYFLIIETRQQVEVAQGIVDALTEIVRIVELRFQYGFASEYDVSLAQSDLASARDSLATAQNGEIEARRALEALVGRYPAGLLETASALPAQPAAPGAGLPSELLERRPDVIAAERDVAAALNASTQARAARLPSLTLSSSLGGASSELENVLDPANVVWTLAGNLLAPIFRGGALDAAVDIADADVEAATAIYANTAINAFTEVESALDRGVFLRTRRLALEVSADRSRNALRLSNLQYGQGEIDLFDVLGVQQRVFGAESSLLALRRAQLNQYIELSLALGGDWRDASQQPSGASE</sequence>
<evidence type="ECO:0000313" key="4">
    <source>
        <dbReference type="Proteomes" id="UP000027647"/>
    </source>
</evidence>
<dbReference type="PANTHER" id="PTHR30203">
    <property type="entry name" value="OUTER MEMBRANE CATION EFFLUX PROTEIN"/>
    <property type="match status" value="1"/>
</dbReference>
<keyword evidence="2" id="KW-0564">Palmitate</keyword>
<dbReference type="RefSeq" id="WP_051699115.1">
    <property type="nucleotide sequence ID" value="NZ_JMIW01000003.1"/>
</dbReference>
<dbReference type="Proteomes" id="UP000027647">
    <property type="component" value="Unassembled WGS sequence"/>
</dbReference>
<comment type="similarity">
    <text evidence="1 2">Belongs to the outer membrane factor (OMF) (TC 1.B.17) family.</text>
</comment>
<evidence type="ECO:0000256" key="2">
    <source>
        <dbReference type="RuleBase" id="RU362097"/>
    </source>
</evidence>
<protein>
    <recommendedName>
        <fullName evidence="5">RND transporter</fullName>
    </recommendedName>
</protein>
<name>A0A074MF47_ERYLO</name>
<evidence type="ECO:0008006" key="5">
    <source>
        <dbReference type="Google" id="ProtNLM"/>
    </source>
</evidence>